<dbReference type="PIRSF" id="PIRSF000390">
    <property type="entry name" value="PLP_StrS"/>
    <property type="match status" value="1"/>
</dbReference>
<dbReference type="PANTHER" id="PTHR30244:SF34">
    <property type="entry name" value="DTDP-4-AMINO-4,6-DIDEOXYGALACTOSE TRANSAMINASE"/>
    <property type="match status" value="1"/>
</dbReference>
<dbReference type="GO" id="GO:0008483">
    <property type="term" value="F:transaminase activity"/>
    <property type="evidence" value="ECO:0007669"/>
    <property type="project" value="TreeGrafter"/>
</dbReference>
<dbReference type="InterPro" id="IPR015421">
    <property type="entry name" value="PyrdxlP-dep_Trfase_major"/>
</dbReference>
<dbReference type="InterPro" id="IPR015422">
    <property type="entry name" value="PyrdxlP-dep_Trfase_small"/>
</dbReference>
<organism evidence="1">
    <name type="scientific">marine metagenome</name>
    <dbReference type="NCBI Taxonomy" id="408172"/>
    <lineage>
        <taxon>unclassified sequences</taxon>
        <taxon>metagenomes</taxon>
        <taxon>ecological metagenomes</taxon>
    </lineage>
</organism>
<accession>A0A381WN90</accession>
<proteinExistence type="predicted"/>
<name>A0A381WN90_9ZZZZ</name>
<gene>
    <name evidence="1" type="ORF">METZ01_LOCUS106850</name>
</gene>
<dbReference type="Gene3D" id="3.40.640.10">
    <property type="entry name" value="Type I PLP-dependent aspartate aminotransferase-like (Major domain)"/>
    <property type="match status" value="1"/>
</dbReference>
<dbReference type="Gene3D" id="3.90.1150.10">
    <property type="entry name" value="Aspartate Aminotransferase, domain 1"/>
    <property type="match status" value="1"/>
</dbReference>
<dbReference type="GO" id="GO:0030170">
    <property type="term" value="F:pyridoxal phosphate binding"/>
    <property type="evidence" value="ECO:0007669"/>
    <property type="project" value="TreeGrafter"/>
</dbReference>
<dbReference type="PANTHER" id="PTHR30244">
    <property type="entry name" value="TRANSAMINASE"/>
    <property type="match status" value="1"/>
</dbReference>
<dbReference type="EMBL" id="UINC01012354">
    <property type="protein sequence ID" value="SVA53996.1"/>
    <property type="molecule type" value="Genomic_DNA"/>
</dbReference>
<evidence type="ECO:0000313" key="1">
    <source>
        <dbReference type="EMBL" id="SVA53996.1"/>
    </source>
</evidence>
<dbReference type="GO" id="GO:0000271">
    <property type="term" value="P:polysaccharide biosynthetic process"/>
    <property type="evidence" value="ECO:0007669"/>
    <property type="project" value="TreeGrafter"/>
</dbReference>
<dbReference type="InterPro" id="IPR000653">
    <property type="entry name" value="DegT/StrS_aminotransferase"/>
</dbReference>
<dbReference type="Pfam" id="PF01041">
    <property type="entry name" value="DegT_DnrJ_EryC1"/>
    <property type="match status" value="1"/>
</dbReference>
<dbReference type="CDD" id="cd00616">
    <property type="entry name" value="AHBA_syn"/>
    <property type="match status" value="1"/>
</dbReference>
<dbReference type="AlphaFoldDB" id="A0A381WN90"/>
<dbReference type="SUPFAM" id="SSF53383">
    <property type="entry name" value="PLP-dependent transferases"/>
    <property type="match status" value="1"/>
</dbReference>
<reference evidence="1" key="1">
    <citation type="submission" date="2018-05" db="EMBL/GenBank/DDBJ databases">
        <authorList>
            <person name="Lanie J.A."/>
            <person name="Ng W.-L."/>
            <person name="Kazmierczak K.M."/>
            <person name="Andrzejewski T.M."/>
            <person name="Davidsen T.M."/>
            <person name="Wayne K.J."/>
            <person name="Tettelin H."/>
            <person name="Glass J.I."/>
            <person name="Rusch D."/>
            <person name="Podicherti R."/>
            <person name="Tsui H.-C.T."/>
            <person name="Winkler M.E."/>
        </authorList>
    </citation>
    <scope>NUCLEOTIDE SEQUENCE</scope>
</reference>
<dbReference type="InterPro" id="IPR015424">
    <property type="entry name" value="PyrdxlP-dep_Trfase"/>
</dbReference>
<protein>
    <submittedName>
        <fullName evidence="1">Uncharacterized protein</fullName>
    </submittedName>
</protein>
<sequence>MPHLAINGGPVTRTQPYPSWPVYTGDDARAVSEVVMEGKWGSSREGRVAKFQEKFAAYQDADHGICVTNGTTALILALQVVGIEPGDEVIVPAYTFIATANAVLMVNAVPVFVDMEPETYNIDPDQVEAAVTPKTRAIIPVHFAGLPADLDRLSAIARKHSLAIVEDAAQAHGARWDEKGVGAQGAIGTFSFQGSKNLNAGEGGIMLTNDDKVAGIARSLANCGRAEDGLGYNHYHLAGNNRMPELQGALLLSQMERLEEQTQLRSENAEYLSEQLGMIDGINPTNSPQKATRHARHLYIFRYNTDAFGGTPKQRFIAALRAEGIPTSPGYGTPLYQQPVFVEKNFGAYAHPASMAREFGSMHLPETERACSAEAVWFSQNVLLGSKEDMDDIVRAISKIRERRNELGGASR</sequence>